<gene>
    <name evidence="1" type="ORF">AC578_3651</name>
</gene>
<evidence type="ECO:0008006" key="3">
    <source>
        <dbReference type="Google" id="ProtNLM"/>
    </source>
</evidence>
<proteinExistence type="predicted"/>
<evidence type="ECO:0000313" key="2">
    <source>
        <dbReference type="Proteomes" id="UP000070133"/>
    </source>
</evidence>
<sequence length="510" mass="56480">MDNTHKYSPDPAPAAVEIMPNIFCSSGALFPSSVFPSVDPLLLPSPSLRPHTSASPITSANFDEITSQQILLVPCRRQFELVRCTYNENTPFENDFADSRFTNKTLQASTTPCADYGQSGLEKDGRQEAVVGTAGSMKDIMDNISWRPLERLLPDISEGVFGAECEHFGEKLGWRCDARGQVLADALKVYSGPDEVFLPGQSRDYVASTNASQNWSMAIDFSLGSFHLLFLPFALIGWATMADVLKCRRISKYFQRLIDNEKNQVVWTKPGLTESRGSLLSFVADHIEYDTDAVDVADPTDEAMANSKATVYHIHMLHLQLRTHLIPRYNPLRRIALLEVLDDPTSLVDTKISASGFGTAIWDKASRRVLDPCIAQARCASLQTNRHTCVSAVPDNGIPVEELGYRVSDEHWAANCLSLVNVKGVTRREWMLSRFLGLFAMPRLPTPAGYAYIVRSAWAADLISTVVQGDKKLSFSEKAAVFEDLTICRSRALDNTAIKHLLGNLDLEGQ</sequence>
<evidence type="ECO:0000313" key="1">
    <source>
        <dbReference type="EMBL" id="KXS94040.1"/>
    </source>
</evidence>
<accession>A0A139GV33</accession>
<comment type="caution">
    <text evidence="1">The sequence shown here is derived from an EMBL/GenBank/DDBJ whole genome shotgun (WGS) entry which is preliminary data.</text>
</comment>
<organism evidence="1 2">
    <name type="scientific">Pseudocercospora eumusae</name>
    <dbReference type="NCBI Taxonomy" id="321146"/>
    <lineage>
        <taxon>Eukaryota</taxon>
        <taxon>Fungi</taxon>
        <taxon>Dikarya</taxon>
        <taxon>Ascomycota</taxon>
        <taxon>Pezizomycotina</taxon>
        <taxon>Dothideomycetes</taxon>
        <taxon>Dothideomycetidae</taxon>
        <taxon>Mycosphaerellales</taxon>
        <taxon>Mycosphaerellaceae</taxon>
        <taxon>Pseudocercospora</taxon>
    </lineage>
</organism>
<reference evidence="1 2" key="1">
    <citation type="submission" date="2015-07" db="EMBL/GenBank/DDBJ databases">
        <title>Comparative genomics of the Sigatoka disease complex on banana suggests a link between parallel evolutionary changes in Pseudocercospora fijiensis and Pseudocercospora eumusae and increased virulence on the banana host.</title>
        <authorList>
            <person name="Chang T.-C."/>
            <person name="Salvucci A."/>
            <person name="Crous P.W."/>
            <person name="Stergiopoulos I."/>
        </authorList>
    </citation>
    <scope>NUCLEOTIDE SEQUENCE [LARGE SCALE GENOMIC DNA]</scope>
    <source>
        <strain evidence="1 2">CBS 114824</strain>
    </source>
</reference>
<keyword evidence="2" id="KW-1185">Reference proteome</keyword>
<name>A0A139GV33_9PEZI</name>
<dbReference type="AlphaFoldDB" id="A0A139GV33"/>
<dbReference type="EMBL" id="LFZN01000337">
    <property type="protein sequence ID" value="KXS94040.1"/>
    <property type="molecule type" value="Genomic_DNA"/>
</dbReference>
<protein>
    <recommendedName>
        <fullName evidence="3">F-box domain-containing protein</fullName>
    </recommendedName>
</protein>
<dbReference type="Proteomes" id="UP000070133">
    <property type="component" value="Unassembled WGS sequence"/>
</dbReference>